<dbReference type="Gene3D" id="1.50.10.10">
    <property type="match status" value="1"/>
</dbReference>
<accession>A0ABW2SXF8</accession>
<evidence type="ECO:0000259" key="2">
    <source>
        <dbReference type="Pfam" id="PF19291"/>
    </source>
</evidence>
<protein>
    <submittedName>
        <fullName evidence="3">Glycoside hydrolase family 15 protein</fullName>
    </submittedName>
</protein>
<dbReference type="PANTHER" id="PTHR31616">
    <property type="entry name" value="TREHALASE"/>
    <property type="match status" value="1"/>
</dbReference>
<dbReference type="InterPro" id="IPR012341">
    <property type="entry name" value="6hp_glycosidase-like_sf"/>
</dbReference>
<proteinExistence type="predicted"/>
<feature type="domain" description="GH15-like" evidence="1">
    <location>
        <begin position="237"/>
        <end position="572"/>
    </location>
</feature>
<evidence type="ECO:0000313" key="3">
    <source>
        <dbReference type="EMBL" id="MFC7600557.1"/>
    </source>
</evidence>
<evidence type="ECO:0000259" key="1">
    <source>
        <dbReference type="Pfam" id="PF00723"/>
    </source>
</evidence>
<dbReference type="RefSeq" id="WP_343966125.1">
    <property type="nucleotide sequence ID" value="NZ_BAAAGK010000038.1"/>
</dbReference>
<dbReference type="InterPro" id="IPR011613">
    <property type="entry name" value="GH15-like"/>
</dbReference>
<name>A0ABW2SXF8_9ACTN</name>
<dbReference type="GO" id="GO:0016787">
    <property type="term" value="F:hydrolase activity"/>
    <property type="evidence" value="ECO:0007669"/>
    <property type="project" value="UniProtKB-KW"/>
</dbReference>
<dbReference type="EMBL" id="JBHTEE010000001">
    <property type="protein sequence ID" value="MFC7600557.1"/>
    <property type="molecule type" value="Genomic_DNA"/>
</dbReference>
<comment type="caution">
    <text evidence="3">The sequence shown here is derived from an EMBL/GenBank/DDBJ whole genome shotgun (WGS) entry which is preliminary data.</text>
</comment>
<dbReference type="PANTHER" id="PTHR31616:SF10">
    <property type="entry name" value="TREHALASE"/>
    <property type="match status" value="1"/>
</dbReference>
<feature type="domain" description="Trehalase-like N-terminal" evidence="2">
    <location>
        <begin position="13"/>
        <end position="138"/>
    </location>
</feature>
<sequence>MTVFKGGIHSLREYALIADGERAALVDPDGGYAWMCFPSWDSPAVFSALVGGAGGYWVRPEDEWRVWGGYYERRSLIWRSRWVTGDGVVECREALSRPADGDRAILLRRIEVISGLARIRVALDIRAGFGRHTMTALRRSGQLWTGRSGEVRIRWAGAARAEPVDGGLTMCLDLGAGQVHDLVLELSAEDRTDPLAADALWAATENGWRASVPACDDTIAPRDAQLAYAVLTGLTSRTGGMVAAVTTSLPERSGGHRNYDYRYAWIRDQCYAGQAVAAHGGRLELLDASVAFVAERILAAREHLRPAYTVTGHPVPSEAPAPLPGYPGGNMIIGNRVTGQFQLDVFGEALLLFAAAQRADRLPPEAVRAARVAVAAIAKHWQEPEAGIWEIDDRRWTHSRLICVAGLRAFSALVANTAETAGWLSLAETILAATTRSSLNAEGRWRRSPGDDRVDASLLLPPLRGALPGDDPRTVATLAAVRDTLVQEGFVYRYRIDEGPLGEAEGAFTLCGFLLALAEHQQGNAARALGCFERIRSGCGTTGLFTEEYDVTQRQLRANLPQAFVHAMLLESATRLAH</sequence>
<dbReference type="Proteomes" id="UP001596514">
    <property type="component" value="Unassembled WGS sequence"/>
</dbReference>
<reference evidence="4" key="1">
    <citation type="journal article" date="2019" name="Int. J. Syst. Evol. Microbiol.">
        <title>The Global Catalogue of Microorganisms (GCM) 10K type strain sequencing project: providing services to taxonomists for standard genome sequencing and annotation.</title>
        <authorList>
            <consortium name="The Broad Institute Genomics Platform"/>
            <consortium name="The Broad Institute Genome Sequencing Center for Infectious Disease"/>
            <person name="Wu L."/>
            <person name="Ma J."/>
        </authorList>
    </citation>
    <scope>NUCLEOTIDE SEQUENCE [LARGE SCALE GENOMIC DNA]</scope>
    <source>
        <strain evidence="4">JCM 10083</strain>
    </source>
</reference>
<dbReference type="InterPro" id="IPR045582">
    <property type="entry name" value="Trehalase-like_N"/>
</dbReference>
<gene>
    <name evidence="3" type="ORF">ACFQVD_10665</name>
</gene>
<dbReference type="InterPro" id="IPR008928">
    <property type="entry name" value="6-hairpin_glycosidase_sf"/>
</dbReference>
<dbReference type="Pfam" id="PF00723">
    <property type="entry name" value="Glyco_hydro_15"/>
    <property type="match status" value="1"/>
</dbReference>
<dbReference type="SUPFAM" id="SSF48208">
    <property type="entry name" value="Six-hairpin glycosidases"/>
    <property type="match status" value="1"/>
</dbReference>
<evidence type="ECO:0000313" key="4">
    <source>
        <dbReference type="Proteomes" id="UP001596514"/>
    </source>
</evidence>
<dbReference type="Pfam" id="PF19291">
    <property type="entry name" value="TREH_N"/>
    <property type="match status" value="1"/>
</dbReference>
<keyword evidence="3" id="KW-0378">Hydrolase</keyword>
<organism evidence="3 4">
    <name type="scientific">Streptosporangium amethystogenes subsp. fukuiense</name>
    <dbReference type="NCBI Taxonomy" id="698418"/>
    <lineage>
        <taxon>Bacteria</taxon>
        <taxon>Bacillati</taxon>
        <taxon>Actinomycetota</taxon>
        <taxon>Actinomycetes</taxon>
        <taxon>Streptosporangiales</taxon>
        <taxon>Streptosporangiaceae</taxon>
        <taxon>Streptosporangium</taxon>
    </lineage>
</organism>
<keyword evidence="4" id="KW-1185">Reference proteome</keyword>